<dbReference type="InterPro" id="IPR036409">
    <property type="entry name" value="Aldolase_II/adducin_N_sf"/>
</dbReference>
<dbReference type="InterPro" id="IPR001303">
    <property type="entry name" value="Aldolase_II/adducin_N"/>
</dbReference>
<keyword evidence="4" id="KW-1185">Reference proteome</keyword>
<dbReference type="Gene3D" id="3.40.225.10">
    <property type="entry name" value="Class II aldolase/adducin N-terminal domain"/>
    <property type="match status" value="1"/>
</dbReference>
<dbReference type="GO" id="GO:0005856">
    <property type="term" value="C:cytoskeleton"/>
    <property type="evidence" value="ECO:0007669"/>
    <property type="project" value="TreeGrafter"/>
</dbReference>
<dbReference type="PANTHER" id="PTHR10672">
    <property type="entry name" value="ADDUCIN"/>
    <property type="match status" value="1"/>
</dbReference>
<evidence type="ECO:0000259" key="2">
    <source>
        <dbReference type="SMART" id="SM01007"/>
    </source>
</evidence>
<evidence type="ECO:0000313" key="4">
    <source>
        <dbReference type="Proteomes" id="UP000664169"/>
    </source>
</evidence>
<dbReference type="OrthoDB" id="3238794at2759"/>
<reference evidence="3" key="1">
    <citation type="submission" date="2021-03" db="EMBL/GenBank/DDBJ databases">
        <authorList>
            <person name="Tagirdzhanova G."/>
        </authorList>
    </citation>
    <scope>NUCLEOTIDE SEQUENCE</scope>
</reference>
<dbReference type="InterPro" id="IPR051017">
    <property type="entry name" value="Aldolase-II_Adducin_sf"/>
</dbReference>
<dbReference type="Pfam" id="PF00596">
    <property type="entry name" value="Aldolase_II"/>
    <property type="match status" value="1"/>
</dbReference>
<sequence>MSPPTAIDPPQQGTEEEQPTNHIPHEPGISKHQASKKLSITAAIPQFSSKHEEREYLKGRLAAALRIFGKLGFEEGVAGHITVRDPVEPTTFWVNPFGLAFRLMRRSDLIRVNGAGEVIDGGGNEHRLLNTAAYMIHHAVHTARPDVVCAAHSHSLYGRAFCTLGLGLDMITQDACAFHNDLARYEAFNGVVLAEQEGKDIAACLGGKKAALLQNHGLLTVGHSVEEAVFWFMSLEKCCHAQLLADAAAAGRGRSTVKIDDEDAAFTYQTVGTHVAGWFSAKPEFDVIMREHGEEILS</sequence>
<dbReference type="GO" id="GO:0051015">
    <property type="term" value="F:actin filament binding"/>
    <property type="evidence" value="ECO:0007669"/>
    <property type="project" value="TreeGrafter"/>
</dbReference>
<dbReference type="Proteomes" id="UP000664169">
    <property type="component" value="Unassembled WGS sequence"/>
</dbReference>
<gene>
    <name evidence="3" type="ORF">GOMPHAMPRED_003080</name>
</gene>
<dbReference type="FunFam" id="3.40.225.10:FF:000009">
    <property type="entry name" value="Class II aldolase/adducin N-terminal"/>
    <property type="match status" value="1"/>
</dbReference>
<dbReference type="NCBIfam" id="NF004855">
    <property type="entry name" value="PRK06208.1"/>
    <property type="match status" value="1"/>
</dbReference>
<dbReference type="SMART" id="SM01007">
    <property type="entry name" value="Aldolase_II"/>
    <property type="match status" value="1"/>
</dbReference>
<feature type="domain" description="Class II aldolase/adducin N-terminal" evidence="2">
    <location>
        <begin position="59"/>
        <end position="243"/>
    </location>
</feature>
<comment type="caution">
    <text evidence="3">The sequence shown here is derived from an EMBL/GenBank/DDBJ whole genome shotgun (WGS) entry which is preliminary data.</text>
</comment>
<feature type="region of interest" description="Disordered" evidence="1">
    <location>
        <begin position="1"/>
        <end position="30"/>
    </location>
</feature>
<dbReference type="AlphaFoldDB" id="A0A8H3EGF5"/>
<dbReference type="EMBL" id="CAJPDQ010000002">
    <property type="protein sequence ID" value="CAF9905217.1"/>
    <property type="molecule type" value="Genomic_DNA"/>
</dbReference>
<evidence type="ECO:0000313" key="3">
    <source>
        <dbReference type="EMBL" id="CAF9905217.1"/>
    </source>
</evidence>
<dbReference type="PANTHER" id="PTHR10672:SF41">
    <property type="entry name" value="CLASS II ALDOLASE_ADDUCIN DOMAIN PROTEIN (AFU_ORTHOLOGUE AFUA_3G01330)"/>
    <property type="match status" value="1"/>
</dbReference>
<protein>
    <recommendedName>
        <fullName evidence="2">Class II aldolase/adducin N-terminal domain-containing protein</fullName>
    </recommendedName>
</protein>
<organism evidence="3 4">
    <name type="scientific">Gomphillus americanus</name>
    <dbReference type="NCBI Taxonomy" id="1940652"/>
    <lineage>
        <taxon>Eukaryota</taxon>
        <taxon>Fungi</taxon>
        <taxon>Dikarya</taxon>
        <taxon>Ascomycota</taxon>
        <taxon>Pezizomycotina</taxon>
        <taxon>Lecanoromycetes</taxon>
        <taxon>OSLEUM clade</taxon>
        <taxon>Ostropomycetidae</taxon>
        <taxon>Ostropales</taxon>
        <taxon>Graphidaceae</taxon>
        <taxon>Gomphilloideae</taxon>
        <taxon>Gomphillus</taxon>
    </lineage>
</organism>
<dbReference type="SUPFAM" id="SSF53639">
    <property type="entry name" value="AraD/HMP-PK domain-like"/>
    <property type="match status" value="1"/>
</dbReference>
<evidence type="ECO:0000256" key="1">
    <source>
        <dbReference type="SAM" id="MobiDB-lite"/>
    </source>
</evidence>
<accession>A0A8H3EGF5</accession>
<proteinExistence type="predicted"/>
<name>A0A8H3EGF5_9LECA</name>